<proteinExistence type="predicted"/>
<dbReference type="EMBL" id="DS268125">
    <property type="protein sequence ID" value="KMU81143.1"/>
    <property type="molecule type" value="Genomic_DNA"/>
</dbReference>
<reference evidence="2" key="1">
    <citation type="journal article" date="2010" name="Genome Res.">
        <title>Population genomic sequencing of Coccidioides fungi reveals recent hybridization and transposon control.</title>
        <authorList>
            <person name="Neafsey D.E."/>
            <person name="Barker B.M."/>
            <person name="Sharpton T.J."/>
            <person name="Stajich J.E."/>
            <person name="Park D.J."/>
            <person name="Whiston E."/>
            <person name="Hung C.-Y."/>
            <person name="McMahan C."/>
            <person name="White J."/>
            <person name="Sykes S."/>
            <person name="Heiman D."/>
            <person name="Young S."/>
            <person name="Zeng Q."/>
            <person name="Abouelleil A."/>
            <person name="Aftuck L."/>
            <person name="Bessette D."/>
            <person name="Brown A."/>
            <person name="FitzGerald M."/>
            <person name="Lui A."/>
            <person name="Macdonald J.P."/>
            <person name="Priest M."/>
            <person name="Orbach M.J."/>
            <person name="Galgiani J.N."/>
            <person name="Kirkland T.N."/>
            <person name="Cole G.T."/>
            <person name="Birren B.W."/>
            <person name="Henn M.R."/>
            <person name="Taylor J.W."/>
            <person name="Rounsley S.D."/>
        </authorList>
    </citation>
    <scope>NUCLEOTIDE SEQUENCE [LARGE SCALE GENOMIC DNA]</scope>
    <source>
        <strain evidence="2">RMSCC 3703</strain>
    </source>
</reference>
<organism evidence="1 2">
    <name type="scientific">Coccidioides immitis RMSCC 3703</name>
    <dbReference type="NCBI Taxonomy" id="454286"/>
    <lineage>
        <taxon>Eukaryota</taxon>
        <taxon>Fungi</taxon>
        <taxon>Dikarya</taxon>
        <taxon>Ascomycota</taxon>
        <taxon>Pezizomycotina</taxon>
        <taxon>Eurotiomycetes</taxon>
        <taxon>Eurotiomycetidae</taxon>
        <taxon>Onygenales</taxon>
        <taxon>Onygenaceae</taxon>
        <taxon>Coccidioides</taxon>
    </lineage>
</organism>
<dbReference type="Proteomes" id="UP000054559">
    <property type="component" value="Unassembled WGS sequence"/>
</dbReference>
<gene>
    <name evidence="1" type="ORF">CISG_02520</name>
</gene>
<evidence type="ECO:0000313" key="2">
    <source>
        <dbReference type="Proteomes" id="UP000054559"/>
    </source>
</evidence>
<name>A0A0J8RB72_COCIT</name>
<accession>A0A0J8RB72</accession>
<protein>
    <submittedName>
        <fullName evidence="1">Uncharacterized protein</fullName>
    </submittedName>
</protein>
<evidence type="ECO:0000313" key="1">
    <source>
        <dbReference type="EMBL" id="KMU81143.1"/>
    </source>
</evidence>
<dbReference type="AlphaFoldDB" id="A0A0J8RB72"/>
<sequence>MGGTTFHPTTPAASKQPGLTLDLDLDGEYVLGLDHFRRKIASSNHTRKRLGDLVHVPKCPVLYLLKHDKWHPWYPWDPAPRLP</sequence>